<evidence type="ECO:0000256" key="1">
    <source>
        <dbReference type="SAM" id="MobiDB-lite"/>
    </source>
</evidence>
<dbReference type="AlphaFoldDB" id="A0AAD4IYW0"/>
<keyword evidence="3" id="KW-1185">Reference proteome</keyword>
<organism evidence="2 3">
    <name type="scientific">Perilla frutescens var. hirtella</name>
    <name type="common">Perilla citriodora</name>
    <name type="synonym">Perilla setoyensis</name>
    <dbReference type="NCBI Taxonomy" id="608512"/>
    <lineage>
        <taxon>Eukaryota</taxon>
        <taxon>Viridiplantae</taxon>
        <taxon>Streptophyta</taxon>
        <taxon>Embryophyta</taxon>
        <taxon>Tracheophyta</taxon>
        <taxon>Spermatophyta</taxon>
        <taxon>Magnoliopsida</taxon>
        <taxon>eudicotyledons</taxon>
        <taxon>Gunneridae</taxon>
        <taxon>Pentapetalae</taxon>
        <taxon>asterids</taxon>
        <taxon>lamiids</taxon>
        <taxon>Lamiales</taxon>
        <taxon>Lamiaceae</taxon>
        <taxon>Nepetoideae</taxon>
        <taxon>Elsholtzieae</taxon>
        <taxon>Perilla</taxon>
    </lineage>
</organism>
<reference evidence="2 3" key="1">
    <citation type="journal article" date="2021" name="Nat. Commun.">
        <title>Incipient diploidization of the medicinal plant Perilla within 10,000 years.</title>
        <authorList>
            <person name="Zhang Y."/>
            <person name="Shen Q."/>
            <person name="Leng L."/>
            <person name="Zhang D."/>
            <person name="Chen S."/>
            <person name="Shi Y."/>
            <person name="Ning Z."/>
            <person name="Chen S."/>
        </authorList>
    </citation>
    <scope>NUCLEOTIDE SEQUENCE [LARGE SCALE GENOMIC DNA]</scope>
    <source>
        <strain evidence="3">cv. PC099</strain>
    </source>
</reference>
<comment type="caution">
    <text evidence="2">The sequence shown here is derived from an EMBL/GenBank/DDBJ whole genome shotgun (WGS) entry which is preliminary data.</text>
</comment>
<sequence length="202" mass="22037">METVLAEGIGAVGGDVGSDVAGDDEGKDEEHEHTDEIETEEALFLLVGADKVGESDKEECEVEKDQGPPKPPDALVKFRGSKKHQDLRSPLVVKDKSFILSEEQVDRCNNGEESENESISSSVLDGGYIEEDGKSDICSGRRLSDVKIEELGGRSCSSSEIHSTLYNSSGRHHRRAIVRPCFNLSMVLVVEIRPETVNLPVN</sequence>
<protein>
    <submittedName>
        <fullName evidence="2">Uncharacterized protein</fullName>
    </submittedName>
</protein>
<dbReference type="EMBL" id="SDAM02000556">
    <property type="protein sequence ID" value="KAH6824002.1"/>
    <property type="molecule type" value="Genomic_DNA"/>
</dbReference>
<evidence type="ECO:0000313" key="2">
    <source>
        <dbReference type="EMBL" id="KAH6824002.1"/>
    </source>
</evidence>
<dbReference type="Proteomes" id="UP001190926">
    <property type="component" value="Unassembled WGS sequence"/>
</dbReference>
<accession>A0AAD4IYW0</accession>
<feature type="region of interest" description="Disordered" evidence="1">
    <location>
        <begin position="1"/>
        <end position="40"/>
    </location>
</feature>
<evidence type="ECO:0000313" key="3">
    <source>
        <dbReference type="Proteomes" id="UP001190926"/>
    </source>
</evidence>
<feature type="region of interest" description="Disordered" evidence="1">
    <location>
        <begin position="54"/>
        <end position="73"/>
    </location>
</feature>
<feature type="region of interest" description="Disordered" evidence="1">
    <location>
        <begin position="108"/>
        <end position="127"/>
    </location>
</feature>
<proteinExistence type="predicted"/>
<gene>
    <name evidence="2" type="ORF">C2S53_019451</name>
</gene>
<name>A0AAD4IYW0_PERFH</name>